<feature type="transmembrane region" description="Helical" evidence="9">
    <location>
        <begin position="88"/>
        <end position="111"/>
    </location>
</feature>
<keyword evidence="4" id="KW-1278">Translocase</keyword>
<keyword evidence="6" id="KW-0520">NAD</keyword>
<evidence type="ECO:0000259" key="10">
    <source>
        <dbReference type="Pfam" id="PF00361"/>
    </source>
</evidence>
<dbReference type="GO" id="GO:0015990">
    <property type="term" value="P:electron transport coupled proton transport"/>
    <property type="evidence" value="ECO:0007669"/>
    <property type="project" value="TreeGrafter"/>
</dbReference>
<feature type="transmembrane region" description="Helical" evidence="9">
    <location>
        <begin position="212"/>
        <end position="230"/>
    </location>
</feature>
<evidence type="ECO:0000256" key="2">
    <source>
        <dbReference type="ARBA" id="ARBA00009025"/>
    </source>
</evidence>
<dbReference type="AlphaFoldDB" id="A0A537IN32"/>
<dbReference type="EC" id="1.6.5.11" evidence="12"/>
<keyword evidence="5 9" id="KW-1133">Transmembrane helix</keyword>
<dbReference type="PANTHER" id="PTHR43507">
    <property type="entry name" value="NADH-UBIQUINONE OXIDOREDUCTASE CHAIN 4"/>
    <property type="match status" value="1"/>
</dbReference>
<evidence type="ECO:0000256" key="6">
    <source>
        <dbReference type="ARBA" id="ARBA00023027"/>
    </source>
</evidence>
<feature type="transmembrane region" description="Helical" evidence="9">
    <location>
        <begin position="118"/>
        <end position="136"/>
    </location>
</feature>
<dbReference type="GO" id="GO:0042773">
    <property type="term" value="P:ATP synthesis coupled electron transport"/>
    <property type="evidence" value="ECO:0007669"/>
    <property type="project" value="InterPro"/>
</dbReference>
<evidence type="ECO:0000313" key="12">
    <source>
        <dbReference type="EMBL" id="TMI72026.1"/>
    </source>
</evidence>
<evidence type="ECO:0000256" key="5">
    <source>
        <dbReference type="ARBA" id="ARBA00022989"/>
    </source>
</evidence>
<name>A0A537IN32_9BACT</name>
<feature type="transmembrane region" description="Helical" evidence="9">
    <location>
        <begin position="417"/>
        <end position="435"/>
    </location>
</feature>
<dbReference type="PANTHER" id="PTHR43507:SF1">
    <property type="entry name" value="NADH-UBIQUINONE OXIDOREDUCTASE CHAIN 4"/>
    <property type="match status" value="1"/>
</dbReference>
<sequence>MALERAIVPVLSILIFLPVAAAIVVVCIDRRKTDALYGVGLAGTLAVLALSAVVFFRFDPNQAALQFVQRTAWIPSAGVSYYVGVDGISLPLMMLTTVIMPLALLSAWGSIADRVKEFVLSMLVLETALLGTFLSADLVLFYVFWEAVLIPMYFIIGLWGGPRRSYAAIKFILYTMAGSALMLVAIITLYLHSGAQPGERTFDLIRLGRLPVAMPLQAWLFGAFALAFAIKVPVWPLHTWLPDAHVEAPTAGSVVLAAVLLKMGTYGFLRFLLPLFPQAALQFAPLLSVLAIVGILYGGIVSWAQPDVKRLVAMSSVSHLGLVTLGAFALTVPAVQGSLLQMVNHGISTGGLFLIVGVLYDRTHSRQLDDYGGVAALMPRLAPIALIVVLSSLALPGTNGFVGEFLILLGTFQTNPAYAALASSGVILSAVYLLWMYQRVMQGPVAVKERARMTDLTRREQWLFIPLIALIFWIGVYPSPLLRRSEASVRALVEQVTSHQSPVTSYRP</sequence>
<feature type="transmembrane region" description="Helical" evidence="9">
    <location>
        <begin position="342"/>
        <end position="360"/>
    </location>
</feature>
<evidence type="ECO:0000256" key="9">
    <source>
        <dbReference type="SAM" id="Phobius"/>
    </source>
</evidence>
<keyword evidence="7 9" id="KW-0472">Membrane</keyword>
<dbReference type="Proteomes" id="UP000318834">
    <property type="component" value="Unassembled WGS sequence"/>
</dbReference>
<dbReference type="GO" id="GO:0048039">
    <property type="term" value="F:ubiquinone binding"/>
    <property type="evidence" value="ECO:0007669"/>
    <property type="project" value="TreeGrafter"/>
</dbReference>
<feature type="transmembrane region" description="Helical" evidence="9">
    <location>
        <begin position="6"/>
        <end position="28"/>
    </location>
</feature>
<reference evidence="12 13" key="1">
    <citation type="journal article" date="2019" name="Nat. Microbiol.">
        <title>Mediterranean grassland soil C-N compound turnover is dependent on rainfall and depth, and is mediated by genomically divergent microorganisms.</title>
        <authorList>
            <person name="Diamond S."/>
            <person name="Andeer P.F."/>
            <person name="Li Z."/>
            <person name="Crits-Christoph A."/>
            <person name="Burstein D."/>
            <person name="Anantharaman K."/>
            <person name="Lane K.R."/>
            <person name="Thomas B.C."/>
            <person name="Pan C."/>
            <person name="Northen T.R."/>
            <person name="Banfield J.F."/>
        </authorList>
    </citation>
    <scope>NUCLEOTIDE SEQUENCE [LARGE SCALE GENOMIC DNA]</scope>
    <source>
        <strain evidence="12">NP_8</strain>
    </source>
</reference>
<feature type="transmembrane region" description="Helical" evidence="9">
    <location>
        <begin position="381"/>
        <end position="397"/>
    </location>
</feature>
<dbReference type="GO" id="GO:0012505">
    <property type="term" value="C:endomembrane system"/>
    <property type="evidence" value="ECO:0007669"/>
    <property type="project" value="UniProtKB-SubCell"/>
</dbReference>
<dbReference type="EMBL" id="VBAP01000094">
    <property type="protein sequence ID" value="TMI72026.1"/>
    <property type="molecule type" value="Genomic_DNA"/>
</dbReference>
<feature type="transmembrane region" description="Helical" evidence="9">
    <location>
        <begin position="171"/>
        <end position="192"/>
    </location>
</feature>
<feature type="transmembrane region" description="Helical" evidence="9">
    <location>
        <begin position="251"/>
        <end position="273"/>
    </location>
</feature>
<feature type="transmembrane region" description="Helical" evidence="9">
    <location>
        <begin position="35"/>
        <end position="58"/>
    </location>
</feature>
<gene>
    <name evidence="12" type="ORF">E6H05_11585</name>
</gene>
<evidence type="ECO:0000256" key="8">
    <source>
        <dbReference type="RuleBase" id="RU000320"/>
    </source>
</evidence>
<evidence type="ECO:0000256" key="3">
    <source>
        <dbReference type="ARBA" id="ARBA00022692"/>
    </source>
</evidence>
<dbReference type="InterPro" id="IPR001750">
    <property type="entry name" value="ND/Mrp_TM"/>
</dbReference>
<evidence type="ECO:0000256" key="1">
    <source>
        <dbReference type="ARBA" id="ARBA00004127"/>
    </source>
</evidence>
<dbReference type="InterPro" id="IPR010227">
    <property type="entry name" value="NADH_Q_OxRdtase_chainM/4"/>
</dbReference>
<keyword evidence="3 8" id="KW-0812">Transmembrane</keyword>
<protein>
    <submittedName>
        <fullName evidence="12">NADH-quinone oxidoreductase subunit M</fullName>
        <ecNumber evidence="12">1.6.5.11</ecNumber>
    </submittedName>
</protein>
<dbReference type="NCBIfam" id="NF004500">
    <property type="entry name" value="PRK05846.1-4"/>
    <property type="match status" value="1"/>
</dbReference>
<feature type="domain" description="NADH:quinone oxidoreductase/Mrp antiporter transmembrane" evidence="10">
    <location>
        <begin position="135"/>
        <end position="425"/>
    </location>
</feature>
<feature type="transmembrane region" description="Helical" evidence="9">
    <location>
        <begin position="462"/>
        <end position="480"/>
    </location>
</feature>
<dbReference type="GO" id="GO:0008137">
    <property type="term" value="F:NADH dehydrogenase (ubiquinone) activity"/>
    <property type="evidence" value="ECO:0007669"/>
    <property type="project" value="InterPro"/>
</dbReference>
<comment type="subcellular location">
    <subcellularLocation>
        <location evidence="1">Endomembrane system</location>
        <topology evidence="1">Multi-pass membrane protein</topology>
    </subcellularLocation>
    <subcellularLocation>
        <location evidence="8">Membrane</location>
        <topology evidence="8">Multi-pass membrane protein</topology>
    </subcellularLocation>
</comment>
<dbReference type="Pfam" id="PF01059">
    <property type="entry name" value="Oxidored_q5_N"/>
    <property type="match status" value="1"/>
</dbReference>
<evidence type="ECO:0000256" key="7">
    <source>
        <dbReference type="ARBA" id="ARBA00023136"/>
    </source>
</evidence>
<dbReference type="NCBIfam" id="TIGR01972">
    <property type="entry name" value="NDH_I_M"/>
    <property type="match status" value="1"/>
</dbReference>
<keyword evidence="12" id="KW-0560">Oxidoreductase</keyword>
<feature type="transmembrane region" description="Helical" evidence="9">
    <location>
        <begin position="311"/>
        <end position="330"/>
    </location>
</feature>
<dbReference type="InterPro" id="IPR003918">
    <property type="entry name" value="NADH_UbQ_OxRdtase"/>
</dbReference>
<dbReference type="InterPro" id="IPR000260">
    <property type="entry name" value="NADH4_N"/>
</dbReference>
<feature type="domain" description="NADH:ubiquinone oxidoreductase chain 4 N-terminal" evidence="11">
    <location>
        <begin position="76"/>
        <end position="130"/>
    </location>
</feature>
<evidence type="ECO:0000256" key="4">
    <source>
        <dbReference type="ARBA" id="ARBA00022967"/>
    </source>
</evidence>
<dbReference type="PRINTS" id="PR01437">
    <property type="entry name" value="NUOXDRDTASE4"/>
</dbReference>
<proteinExistence type="inferred from homology"/>
<comment type="similarity">
    <text evidence="2">Belongs to the complex I subunit 4 family.</text>
</comment>
<organism evidence="12 13">
    <name type="scientific">Candidatus Segetimicrobium genomatis</name>
    <dbReference type="NCBI Taxonomy" id="2569760"/>
    <lineage>
        <taxon>Bacteria</taxon>
        <taxon>Bacillati</taxon>
        <taxon>Candidatus Sysuimicrobiota</taxon>
        <taxon>Candidatus Sysuimicrobiia</taxon>
        <taxon>Candidatus Sysuimicrobiales</taxon>
        <taxon>Candidatus Segetimicrobiaceae</taxon>
        <taxon>Candidatus Segetimicrobium</taxon>
    </lineage>
</organism>
<dbReference type="GO" id="GO:0003954">
    <property type="term" value="F:NADH dehydrogenase activity"/>
    <property type="evidence" value="ECO:0007669"/>
    <property type="project" value="TreeGrafter"/>
</dbReference>
<comment type="caution">
    <text evidence="12">The sequence shown here is derived from an EMBL/GenBank/DDBJ whole genome shotgun (WGS) entry which is preliminary data.</text>
</comment>
<feature type="transmembrane region" description="Helical" evidence="9">
    <location>
        <begin position="279"/>
        <end position="304"/>
    </location>
</feature>
<evidence type="ECO:0000313" key="13">
    <source>
        <dbReference type="Proteomes" id="UP000318834"/>
    </source>
</evidence>
<evidence type="ECO:0000259" key="11">
    <source>
        <dbReference type="Pfam" id="PF01059"/>
    </source>
</evidence>
<dbReference type="GO" id="GO:0016020">
    <property type="term" value="C:membrane"/>
    <property type="evidence" value="ECO:0007669"/>
    <property type="project" value="UniProtKB-SubCell"/>
</dbReference>
<dbReference type="Pfam" id="PF00361">
    <property type="entry name" value="Proton_antipo_M"/>
    <property type="match status" value="1"/>
</dbReference>
<accession>A0A537IN32</accession>
<feature type="transmembrane region" description="Helical" evidence="9">
    <location>
        <begin position="142"/>
        <end position="159"/>
    </location>
</feature>